<proteinExistence type="predicted"/>
<protein>
    <submittedName>
        <fullName evidence="2">DUF2785 domain-containing protein</fullName>
    </submittedName>
</protein>
<accession>A0ABZ0I8C1</accession>
<dbReference type="InterPro" id="IPR021247">
    <property type="entry name" value="DUF2785"/>
</dbReference>
<name>A0ABZ0I8C1_9GAMM</name>
<dbReference type="Pfam" id="PF10978">
    <property type="entry name" value="DUF2785"/>
    <property type="match status" value="1"/>
</dbReference>
<sequence>MTNLRSLLCCLPLAMLASACGAELQAPSSIPRDACHDVEDPQRYWLEVRANAKTADADTIAPLLADCLRSSDPVLRDRVAYEVLTYWIRQNEISSPVMRALVFRLQDWLSLTESPDEMDPAIARAFSALVLSELVRADTEDQFLTADELSALLISACAMFAAERDYRGLDPNLGWIHAVAHGSDLLWRLSANPNFTYDQLVLILDAIAEQLTVAAAPAFIFNEPDRIARVVSRITARSQVPQSTVANWLSRITDPGDLLSWNNAFGSTAGMAKLHNTKNFLRALRESLANDAQLELVSQVDEHLATLP</sequence>
<dbReference type="RefSeq" id="WP_407349452.1">
    <property type="nucleotide sequence ID" value="NZ_CP136864.1"/>
</dbReference>
<feature type="signal peptide" evidence="1">
    <location>
        <begin position="1"/>
        <end position="21"/>
    </location>
</feature>
<evidence type="ECO:0000313" key="3">
    <source>
        <dbReference type="Proteomes" id="UP001626537"/>
    </source>
</evidence>
<reference evidence="2 3" key="1">
    <citation type="submission" date="2023-10" db="EMBL/GenBank/DDBJ databases">
        <title>Two novel species belonging to the OM43/NOR5 clade.</title>
        <authorList>
            <person name="Park M."/>
        </authorList>
    </citation>
    <scope>NUCLEOTIDE SEQUENCE [LARGE SCALE GENOMIC DNA]</scope>
    <source>
        <strain evidence="2 3">IMCC43200</strain>
    </source>
</reference>
<evidence type="ECO:0000256" key="1">
    <source>
        <dbReference type="SAM" id="SignalP"/>
    </source>
</evidence>
<organism evidence="2 3">
    <name type="scientific">Congregibacter variabilis</name>
    <dbReference type="NCBI Taxonomy" id="3081200"/>
    <lineage>
        <taxon>Bacteria</taxon>
        <taxon>Pseudomonadati</taxon>
        <taxon>Pseudomonadota</taxon>
        <taxon>Gammaproteobacteria</taxon>
        <taxon>Cellvibrionales</taxon>
        <taxon>Halieaceae</taxon>
        <taxon>Congregibacter</taxon>
    </lineage>
</organism>
<gene>
    <name evidence="2" type="ORF">R0135_06525</name>
</gene>
<keyword evidence="1" id="KW-0732">Signal</keyword>
<feature type="chain" id="PRO_5046290802" evidence="1">
    <location>
        <begin position="22"/>
        <end position="308"/>
    </location>
</feature>
<dbReference type="Proteomes" id="UP001626537">
    <property type="component" value="Chromosome"/>
</dbReference>
<keyword evidence="3" id="KW-1185">Reference proteome</keyword>
<dbReference type="PROSITE" id="PS51257">
    <property type="entry name" value="PROKAR_LIPOPROTEIN"/>
    <property type="match status" value="1"/>
</dbReference>
<dbReference type="EMBL" id="CP136864">
    <property type="protein sequence ID" value="WOJ94819.1"/>
    <property type="molecule type" value="Genomic_DNA"/>
</dbReference>
<evidence type="ECO:0000313" key="2">
    <source>
        <dbReference type="EMBL" id="WOJ94819.1"/>
    </source>
</evidence>